<accession>A0AAD0PFS1</accession>
<dbReference type="GO" id="GO:0016757">
    <property type="term" value="F:glycosyltransferase activity"/>
    <property type="evidence" value="ECO:0007669"/>
    <property type="project" value="InterPro"/>
</dbReference>
<dbReference type="Pfam" id="PF13477">
    <property type="entry name" value="Glyco_trans_4_2"/>
    <property type="match status" value="1"/>
</dbReference>
<dbReference type="InterPro" id="IPR028098">
    <property type="entry name" value="Glyco_trans_4-like_N"/>
</dbReference>
<dbReference type="EMBL" id="CP030750">
    <property type="protein sequence ID" value="AXA26180.1"/>
    <property type="molecule type" value="Genomic_DNA"/>
</dbReference>
<dbReference type="Gene3D" id="3.40.50.2000">
    <property type="entry name" value="Glycogen Phosphorylase B"/>
    <property type="match status" value="2"/>
</dbReference>
<name>A0AAD0PFS1_PSEPU</name>
<dbReference type="PANTHER" id="PTHR12526:SF638">
    <property type="entry name" value="SPORE COAT PROTEIN SA"/>
    <property type="match status" value="1"/>
</dbReference>
<dbReference type="SUPFAM" id="SSF53756">
    <property type="entry name" value="UDP-Glycosyltransferase/glycogen phosphorylase"/>
    <property type="match status" value="1"/>
</dbReference>
<dbReference type="Pfam" id="PF00534">
    <property type="entry name" value="Glycos_transf_1"/>
    <property type="match status" value="1"/>
</dbReference>
<dbReference type="GO" id="GO:1901135">
    <property type="term" value="P:carbohydrate derivative metabolic process"/>
    <property type="evidence" value="ECO:0007669"/>
    <property type="project" value="UniProtKB-ARBA"/>
</dbReference>
<dbReference type="AlphaFoldDB" id="A0AAD0PFS1"/>
<protein>
    <submittedName>
        <fullName evidence="3">Glycosyltransferase family 1 protein</fullName>
    </submittedName>
</protein>
<dbReference type="RefSeq" id="WP_054895407.1">
    <property type="nucleotide sequence ID" value="NZ_CP030750.1"/>
</dbReference>
<feature type="domain" description="Glycosyl transferase family 1" evidence="1">
    <location>
        <begin position="192"/>
        <end position="349"/>
    </location>
</feature>
<evidence type="ECO:0000313" key="4">
    <source>
        <dbReference type="Proteomes" id="UP000251617"/>
    </source>
</evidence>
<sequence>MKPVLLIIVNDPAFFLSHRLPIAVHAKALGHEVHVATQAAARVAEIVEHGFVHHALPLSRSGKSPLGELKALLAIWKLCWRLRPDVLHLVTIKPVLYGGIAARLSPVKGVLAAISGLGFIFMAKGRKAALLRNLVAFLYRLALGKRNLRAVFQNPDDQRTLTELGAITEQKSVRIRGSGVDLSQYQYLPEASGVPVVTLAARLLRDKGVLEFVEAARLLSERGVQARFQLVGDPDPGNPTSIQEGDIAHWQEQGIVRCLGYQSDIASVFAQSHIVVLPSYREGLPKVLVEAAACGRAVVTTDVPGCRDAIEADVTGLLVPVRDSERLADAIERLLSDEELRQQMGAAGRALAERAFAIESIVAQHLDIYRTLERSA</sequence>
<evidence type="ECO:0000313" key="3">
    <source>
        <dbReference type="EMBL" id="AXA26180.1"/>
    </source>
</evidence>
<dbReference type="InterPro" id="IPR001296">
    <property type="entry name" value="Glyco_trans_1"/>
</dbReference>
<evidence type="ECO:0000259" key="2">
    <source>
        <dbReference type="Pfam" id="PF13477"/>
    </source>
</evidence>
<gene>
    <name evidence="3" type="ORF">C1S65_19460</name>
</gene>
<reference evidence="3 4" key="1">
    <citation type="submission" date="2018-06" db="EMBL/GenBank/DDBJ databases">
        <title>The genome of Pseudomonas putida NX-1, a lignin degrader.</title>
        <authorList>
            <person name="Xu Z."/>
        </authorList>
    </citation>
    <scope>NUCLEOTIDE SEQUENCE [LARGE SCALE GENOMIC DNA]</scope>
    <source>
        <strain evidence="3 4">NX-1</strain>
    </source>
</reference>
<dbReference type="Proteomes" id="UP000251617">
    <property type="component" value="Chromosome"/>
</dbReference>
<dbReference type="CDD" id="cd03808">
    <property type="entry name" value="GT4_CapM-like"/>
    <property type="match status" value="1"/>
</dbReference>
<proteinExistence type="predicted"/>
<dbReference type="PANTHER" id="PTHR12526">
    <property type="entry name" value="GLYCOSYLTRANSFERASE"/>
    <property type="match status" value="1"/>
</dbReference>
<feature type="domain" description="Glycosyltransferase subfamily 4-like N-terminal" evidence="2">
    <location>
        <begin position="18"/>
        <end position="140"/>
    </location>
</feature>
<organism evidence="3 4">
    <name type="scientific">Pseudomonas putida</name>
    <name type="common">Arthrobacter siderocapsulatus</name>
    <dbReference type="NCBI Taxonomy" id="303"/>
    <lineage>
        <taxon>Bacteria</taxon>
        <taxon>Pseudomonadati</taxon>
        <taxon>Pseudomonadota</taxon>
        <taxon>Gammaproteobacteria</taxon>
        <taxon>Pseudomonadales</taxon>
        <taxon>Pseudomonadaceae</taxon>
        <taxon>Pseudomonas</taxon>
    </lineage>
</organism>
<evidence type="ECO:0000259" key="1">
    <source>
        <dbReference type="Pfam" id="PF00534"/>
    </source>
</evidence>